<organism evidence="1 2">
    <name type="scientific">Methylomarinovum tepidoasis</name>
    <dbReference type="NCBI Taxonomy" id="2840183"/>
    <lineage>
        <taxon>Bacteria</taxon>
        <taxon>Pseudomonadati</taxon>
        <taxon>Pseudomonadota</taxon>
        <taxon>Gammaproteobacteria</taxon>
        <taxon>Methylococcales</taxon>
        <taxon>Methylothermaceae</taxon>
        <taxon>Methylomarinovum</taxon>
    </lineage>
</organism>
<reference evidence="2" key="1">
    <citation type="journal article" date="2024" name="Int. J. Syst. Evol. Microbiol.">
        <title>Methylomarinovum tepidoasis sp. nov., a moderately thermophilic methanotroph of the family Methylothermaceae isolated from a deep-sea hydrothermal field.</title>
        <authorList>
            <person name="Hirayama H."/>
            <person name="Takaki Y."/>
            <person name="Abe M."/>
            <person name="Miyazaki M."/>
            <person name="Uematsu K."/>
            <person name="Matsui Y."/>
            <person name="Takai K."/>
        </authorList>
    </citation>
    <scope>NUCLEOTIDE SEQUENCE [LARGE SCALE GENOMIC DNA]</scope>
    <source>
        <strain evidence="2">IN45</strain>
    </source>
</reference>
<dbReference type="InterPro" id="IPR027463">
    <property type="entry name" value="AcrB_DN_DC_subdom"/>
</dbReference>
<evidence type="ECO:0000313" key="2">
    <source>
        <dbReference type="Proteomes" id="UP001321450"/>
    </source>
</evidence>
<dbReference type="InterPro" id="IPR001036">
    <property type="entry name" value="Acrflvin-R"/>
</dbReference>
<sequence>MPLGRAPAQVTVPPENDRLAAALESNNRNDGTGCLETGEESLIVRSHIQTLEDVRHIVVAERSGMPMRVGDVAEVRIGALTRYGALSADGEGETVEGLALSLRGTNAGQVVKAVQAKLGQLEAGLPPGARIRVLYDRGKLVTVSVRGPNAP</sequence>
<dbReference type="GO" id="GO:0042910">
    <property type="term" value="F:xenobiotic transmembrane transporter activity"/>
    <property type="evidence" value="ECO:0007669"/>
    <property type="project" value="TreeGrafter"/>
</dbReference>
<dbReference type="Pfam" id="PF00873">
    <property type="entry name" value="ACR_tran"/>
    <property type="match status" value="1"/>
</dbReference>
<dbReference type="KEGG" id="meiy:MIN45_P0657"/>
<dbReference type="Gene3D" id="3.30.70.1320">
    <property type="entry name" value="Multidrug efflux transporter AcrB pore domain like"/>
    <property type="match status" value="1"/>
</dbReference>
<protein>
    <submittedName>
        <fullName evidence="1">Uncharacterized protein</fullName>
    </submittedName>
</protein>
<dbReference type="PANTHER" id="PTHR32063:SF68">
    <property type="entry name" value="PROBALE CATION EFFLUX SYSTEM PROTEIN"/>
    <property type="match status" value="1"/>
</dbReference>
<gene>
    <name evidence="1" type="ORF">MIN45_P0657</name>
</gene>
<keyword evidence="2" id="KW-1185">Reference proteome</keyword>
<proteinExistence type="predicted"/>
<evidence type="ECO:0000313" key="1">
    <source>
        <dbReference type="EMBL" id="BCX88288.1"/>
    </source>
</evidence>
<dbReference type="Gene3D" id="3.30.2090.10">
    <property type="entry name" value="Multidrug efflux transporter AcrB TolC docking domain, DN and DC subdomains"/>
    <property type="match status" value="1"/>
</dbReference>
<accession>A0AAU9BXT7</accession>
<dbReference type="Proteomes" id="UP001321450">
    <property type="component" value="Chromosome"/>
</dbReference>
<dbReference type="EMBL" id="AP024718">
    <property type="protein sequence ID" value="BCX88288.1"/>
    <property type="molecule type" value="Genomic_DNA"/>
</dbReference>
<dbReference type="AlphaFoldDB" id="A0AAU9BXT7"/>
<dbReference type="PANTHER" id="PTHR32063">
    <property type="match status" value="1"/>
</dbReference>
<dbReference type="SUPFAM" id="SSF82714">
    <property type="entry name" value="Multidrug efflux transporter AcrB TolC docking domain, DN and DC subdomains"/>
    <property type="match status" value="1"/>
</dbReference>
<name>A0AAU9BXT7_9GAMM</name>
<dbReference type="GO" id="GO:0005886">
    <property type="term" value="C:plasma membrane"/>
    <property type="evidence" value="ECO:0007669"/>
    <property type="project" value="TreeGrafter"/>
</dbReference>
<dbReference type="RefSeq" id="WP_286293392.1">
    <property type="nucleotide sequence ID" value="NZ_AP024718.1"/>
</dbReference>
<dbReference type="SUPFAM" id="SSF82693">
    <property type="entry name" value="Multidrug efflux transporter AcrB pore domain, PN1, PN2, PC1 and PC2 subdomains"/>
    <property type="match status" value="1"/>
</dbReference>